<dbReference type="GO" id="GO:0016746">
    <property type="term" value="F:acyltransferase activity"/>
    <property type="evidence" value="ECO:0007669"/>
    <property type="project" value="UniProtKB-KW"/>
</dbReference>
<evidence type="ECO:0000313" key="2">
    <source>
        <dbReference type="EMBL" id="QYX71750.1"/>
    </source>
</evidence>
<dbReference type="Proteomes" id="UP000827084">
    <property type="component" value="Chromosome"/>
</dbReference>
<dbReference type="InterPro" id="IPR052564">
    <property type="entry name" value="N-acetyltrans/Recomb-assoc"/>
</dbReference>
<keyword evidence="3" id="KW-1185">Reference proteome</keyword>
<accession>A0ABX8X8V8</accession>
<organism evidence="2 3">
    <name type="scientific">Shewanella putrefaciens</name>
    <name type="common">Pseudomonas putrefaciens</name>
    <dbReference type="NCBI Taxonomy" id="24"/>
    <lineage>
        <taxon>Bacteria</taxon>
        <taxon>Pseudomonadati</taxon>
        <taxon>Pseudomonadota</taxon>
        <taxon>Gammaproteobacteria</taxon>
        <taxon>Alteromonadales</taxon>
        <taxon>Shewanellaceae</taxon>
        <taxon>Shewanella</taxon>
    </lineage>
</organism>
<dbReference type="PROSITE" id="PS51186">
    <property type="entry name" value="GNAT"/>
    <property type="match status" value="1"/>
</dbReference>
<dbReference type="EMBL" id="CP080635">
    <property type="protein sequence ID" value="QYX71750.1"/>
    <property type="molecule type" value="Genomic_DNA"/>
</dbReference>
<sequence>MQIRLFSPKDVSQIASVFNASVMEGAQEYYSLTERLAWAQNQGEARSDDYWLAKLEDTTTWVAELNDKLVGFITLKPCPIVELDVQVGEVDCLFVHPEYSRAGVATLLYLALFEEVKKREFKRLTVEASYQARPFFEKHGFNCIRRNELRRYLTPEDKLQDKAQILVNFSLMLSLSH</sequence>
<dbReference type="InterPro" id="IPR016181">
    <property type="entry name" value="Acyl_CoA_acyltransferase"/>
</dbReference>
<dbReference type="InterPro" id="IPR000182">
    <property type="entry name" value="GNAT_dom"/>
</dbReference>
<keyword evidence="2" id="KW-0012">Acyltransferase</keyword>
<dbReference type="Pfam" id="PF00583">
    <property type="entry name" value="Acetyltransf_1"/>
    <property type="match status" value="1"/>
</dbReference>
<keyword evidence="2" id="KW-0808">Transferase</keyword>
<proteinExistence type="predicted"/>
<feature type="domain" description="N-acetyltransferase" evidence="1">
    <location>
        <begin position="1"/>
        <end position="161"/>
    </location>
</feature>
<dbReference type="CDD" id="cd04301">
    <property type="entry name" value="NAT_SF"/>
    <property type="match status" value="1"/>
</dbReference>
<reference evidence="2 3" key="1">
    <citation type="submission" date="2021-08" db="EMBL/GenBank/DDBJ databases">
        <title>Shewanella putrefaciens YZ-J, complete genome.</title>
        <authorList>
            <person name="Yi Z."/>
        </authorList>
    </citation>
    <scope>NUCLEOTIDE SEQUENCE [LARGE SCALE GENOMIC DNA]</scope>
    <source>
        <strain evidence="2 3">YZ-J</strain>
    </source>
</reference>
<dbReference type="RefSeq" id="WP_011788695.1">
    <property type="nucleotide sequence ID" value="NZ_BMPK01000014.1"/>
</dbReference>
<evidence type="ECO:0000259" key="1">
    <source>
        <dbReference type="PROSITE" id="PS51186"/>
    </source>
</evidence>
<evidence type="ECO:0000313" key="3">
    <source>
        <dbReference type="Proteomes" id="UP000827084"/>
    </source>
</evidence>
<dbReference type="PANTHER" id="PTHR43451:SF1">
    <property type="entry name" value="ACETYLTRANSFERASE"/>
    <property type="match status" value="1"/>
</dbReference>
<dbReference type="EC" id="2.3.1.-" evidence="2"/>
<dbReference type="PANTHER" id="PTHR43451">
    <property type="entry name" value="ACETYLTRANSFERASE (GNAT) FAMILY PROTEIN"/>
    <property type="match status" value="1"/>
</dbReference>
<protein>
    <submittedName>
        <fullName evidence="2">GNAT family N-acetyltransferase</fullName>
        <ecNumber evidence="2">2.3.1.-</ecNumber>
    </submittedName>
</protein>
<gene>
    <name evidence="2" type="ORF">K3G22_13335</name>
</gene>
<dbReference type="Gene3D" id="3.40.630.30">
    <property type="match status" value="1"/>
</dbReference>
<dbReference type="GeneID" id="67444262"/>
<name>A0ABX8X8V8_SHEPU</name>
<dbReference type="SUPFAM" id="SSF55729">
    <property type="entry name" value="Acyl-CoA N-acyltransferases (Nat)"/>
    <property type="match status" value="1"/>
</dbReference>